<feature type="signal peptide" evidence="1">
    <location>
        <begin position="1"/>
        <end position="26"/>
    </location>
</feature>
<accession>A0A975F8E1</accession>
<evidence type="ECO:0008006" key="4">
    <source>
        <dbReference type="Google" id="ProtNLM"/>
    </source>
</evidence>
<dbReference type="Proteomes" id="UP000672009">
    <property type="component" value="Chromosome"/>
</dbReference>
<keyword evidence="1" id="KW-0732">Signal</keyword>
<name>A0A975F8E1_9GAMM</name>
<proteinExistence type="predicted"/>
<dbReference type="AlphaFoldDB" id="A0A975F8E1"/>
<protein>
    <recommendedName>
        <fullName evidence="4">Lipoprotein</fullName>
    </recommendedName>
</protein>
<evidence type="ECO:0000256" key="1">
    <source>
        <dbReference type="SAM" id="SignalP"/>
    </source>
</evidence>
<dbReference type="RefSeq" id="WP_210218698.1">
    <property type="nucleotide sequence ID" value="NZ_CP072793.1"/>
</dbReference>
<evidence type="ECO:0000313" key="3">
    <source>
        <dbReference type="Proteomes" id="UP000672009"/>
    </source>
</evidence>
<dbReference type="EMBL" id="CP072793">
    <property type="protein sequence ID" value="QTR53172.1"/>
    <property type="molecule type" value="Genomic_DNA"/>
</dbReference>
<feature type="chain" id="PRO_5037306856" description="Lipoprotein" evidence="1">
    <location>
        <begin position="27"/>
        <end position="89"/>
    </location>
</feature>
<keyword evidence="3" id="KW-1185">Reference proteome</keyword>
<reference evidence="2" key="1">
    <citation type="submission" date="2021-04" db="EMBL/GenBank/DDBJ databases">
        <title>Genomics, taxonomy and metabolism of representatives of sulfur bacteria of the genus Thiothrix: Thiothrix fructosivorans QT, Thiothrix unzii A1T and three new species, Thiothrix subterranea sp. nov., Thiothrix litoralis sp. nov. and 'Candidatus Thiothrix anitrata' sp. nov.</title>
        <authorList>
            <person name="Ravin N.V."/>
            <person name="Smolyakov D."/>
            <person name="Rudenko T.S."/>
            <person name="Mardanov A.V."/>
            <person name="Beletsky A.V."/>
            <person name="Markov N.D."/>
            <person name="Fomenkov A.I."/>
            <person name="Roberts R.J."/>
            <person name="Karnachuk O.V."/>
            <person name="Novikov A."/>
            <person name="Grabovich M.Y."/>
        </authorList>
    </citation>
    <scope>NUCLEOTIDE SEQUENCE</scope>
    <source>
        <strain evidence="2">A1</strain>
    </source>
</reference>
<gene>
    <name evidence="2" type="ORF">J9260_15925</name>
</gene>
<sequence>MKTIKNSVLLWAVALLPLAGCTSVQSHPLYSAWQAQAYGMYGMQPNAVGVTRAPLTYMPQQGYISPVVTVSAPMSGGERRYVAAHYGLN</sequence>
<evidence type="ECO:0000313" key="2">
    <source>
        <dbReference type="EMBL" id="QTR53172.1"/>
    </source>
</evidence>
<dbReference type="KEGG" id="tun:J9260_15925"/>
<organism evidence="2 3">
    <name type="scientific">Thiothrix unzii</name>
    <dbReference type="NCBI Taxonomy" id="111769"/>
    <lineage>
        <taxon>Bacteria</taxon>
        <taxon>Pseudomonadati</taxon>
        <taxon>Pseudomonadota</taxon>
        <taxon>Gammaproteobacteria</taxon>
        <taxon>Thiotrichales</taxon>
        <taxon>Thiotrichaceae</taxon>
        <taxon>Thiothrix</taxon>
    </lineage>
</organism>